<dbReference type="Proteomes" id="UP000321685">
    <property type="component" value="Unassembled WGS sequence"/>
</dbReference>
<evidence type="ECO:0000256" key="2">
    <source>
        <dbReference type="ARBA" id="ARBA00022723"/>
    </source>
</evidence>
<dbReference type="Pfam" id="PF04879">
    <property type="entry name" value="Molybdop_Fe4S4"/>
    <property type="match status" value="1"/>
</dbReference>
<reference evidence="6 7" key="1">
    <citation type="submission" date="2019-07" db="EMBL/GenBank/DDBJ databases">
        <title>Whole genome shotgun sequence of Pseudonocardia sulfidoxydans NBRC 16205.</title>
        <authorList>
            <person name="Hosoyama A."/>
            <person name="Uohara A."/>
            <person name="Ohji S."/>
            <person name="Ichikawa N."/>
        </authorList>
    </citation>
    <scope>NUCLEOTIDE SEQUENCE [LARGE SCALE GENOMIC DNA]</scope>
    <source>
        <strain evidence="6 7">NBRC 16205</strain>
    </source>
</reference>
<dbReference type="Pfam" id="PF01568">
    <property type="entry name" value="Molydop_binding"/>
    <property type="match status" value="1"/>
</dbReference>
<evidence type="ECO:0000313" key="6">
    <source>
        <dbReference type="EMBL" id="GEL21762.1"/>
    </source>
</evidence>
<keyword evidence="3" id="KW-0408">Iron</keyword>
<dbReference type="InterPro" id="IPR006963">
    <property type="entry name" value="Mopterin_OxRdtase_4Fe-4S_dom"/>
</dbReference>
<organism evidence="6 7">
    <name type="scientific">Pseudonocardia sulfidoxydans NBRC 16205</name>
    <dbReference type="NCBI Taxonomy" id="1223511"/>
    <lineage>
        <taxon>Bacteria</taxon>
        <taxon>Bacillati</taxon>
        <taxon>Actinomycetota</taxon>
        <taxon>Actinomycetes</taxon>
        <taxon>Pseudonocardiales</taxon>
        <taxon>Pseudonocardiaceae</taxon>
        <taxon>Pseudonocardia</taxon>
    </lineage>
</organism>
<dbReference type="PROSITE" id="PS51669">
    <property type="entry name" value="4FE4S_MOW_BIS_MGD"/>
    <property type="match status" value="1"/>
</dbReference>
<dbReference type="InterPro" id="IPR050612">
    <property type="entry name" value="Prok_Mopterin_Oxidored"/>
</dbReference>
<comment type="caution">
    <text evidence="6">The sequence shown here is derived from an EMBL/GenBank/DDBJ whole genome shotgun (WGS) entry which is preliminary data.</text>
</comment>
<keyword evidence="4" id="KW-0411">Iron-sulfur</keyword>
<dbReference type="Pfam" id="PF00384">
    <property type="entry name" value="Molybdopterin"/>
    <property type="match status" value="1"/>
</dbReference>
<dbReference type="OrthoDB" id="7376058at2"/>
<dbReference type="InterPro" id="IPR006656">
    <property type="entry name" value="Mopterin_OxRdtase"/>
</dbReference>
<gene>
    <name evidence="6" type="ORF">PSU4_07160</name>
</gene>
<dbReference type="RefSeq" id="WP_147102492.1">
    <property type="nucleotide sequence ID" value="NZ_BJVJ01000004.1"/>
</dbReference>
<dbReference type="PANTHER" id="PTHR43742">
    <property type="entry name" value="TRIMETHYLAMINE-N-OXIDE REDUCTASE"/>
    <property type="match status" value="1"/>
</dbReference>
<evidence type="ECO:0000256" key="3">
    <source>
        <dbReference type="ARBA" id="ARBA00023004"/>
    </source>
</evidence>
<dbReference type="SUPFAM" id="SSF50692">
    <property type="entry name" value="ADC-like"/>
    <property type="match status" value="1"/>
</dbReference>
<dbReference type="EMBL" id="BJVJ01000004">
    <property type="protein sequence ID" value="GEL21762.1"/>
    <property type="molecule type" value="Genomic_DNA"/>
</dbReference>
<dbReference type="SMART" id="SM00926">
    <property type="entry name" value="Molybdop_Fe4S4"/>
    <property type="match status" value="1"/>
</dbReference>
<evidence type="ECO:0000256" key="4">
    <source>
        <dbReference type="ARBA" id="ARBA00023014"/>
    </source>
</evidence>
<dbReference type="GO" id="GO:0046872">
    <property type="term" value="F:metal ion binding"/>
    <property type="evidence" value="ECO:0007669"/>
    <property type="project" value="UniProtKB-KW"/>
</dbReference>
<evidence type="ECO:0000256" key="1">
    <source>
        <dbReference type="ARBA" id="ARBA00010312"/>
    </source>
</evidence>
<feature type="domain" description="4Fe-4S Mo/W bis-MGD-type" evidence="5">
    <location>
        <begin position="1"/>
        <end position="57"/>
    </location>
</feature>
<dbReference type="Gene3D" id="2.20.25.90">
    <property type="entry name" value="ADC-like domains"/>
    <property type="match status" value="1"/>
</dbReference>
<dbReference type="Gene3D" id="2.40.40.20">
    <property type="match status" value="1"/>
</dbReference>
<protein>
    <submittedName>
        <fullName evidence="6">Formate dehydrogenase</fullName>
    </submittedName>
</protein>
<dbReference type="PANTHER" id="PTHR43742:SF2">
    <property type="entry name" value="ASSIMILATORY NITRATE REDUCTASE CATALYTIC SUBUNIT"/>
    <property type="match status" value="1"/>
</dbReference>
<keyword evidence="7" id="KW-1185">Reference proteome</keyword>
<comment type="similarity">
    <text evidence="1">Belongs to the prokaryotic molybdopterin-containing oxidoreductase family.</text>
</comment>
<dbReference type="InterPro" id="IPR006657">
    <property type="entry name" value="MoPterin_dinucl-bd_dom"/>
</dbReference>
<name>A0A511DAC8_9PSEU</name>
<dbReference type="Gene3D" id="3.40.228.10">
    <property type="entry name" value="Dimethylsulfoxide Reductase, domain 2"/>
    <property type="match status" value="1"/>
</dbReference>
<dbReference type="SUPFAM" id="SSF53706">
    <property type="entry name" value="Formate dehydrogenase/DMSO reductase, domains 1-3"/>
    <property type="match status" value="1"/>
</dbReference>
<dbReference type="GO" id="GO:0043546">
    <property type="term" value="F:molybdopterin cofactor binding"/>
    <property type="evidence" value="ECO:0007669"/>
    <property type="project" value="InterPro"/>
</dbReference>
<sequence>METKVSYCRTCGANCGMLVDVEDDKIVRIKANAANTSSAGYTCVKGRNAVAGHNSSDRILRHLRRRRDGGFDEIGLETAVSEIADRLGSIMTETGPESVGIYWGTYAWMASATIPVAKAWWRAIGSHKSFSPITIDQASKTISWERTGFYTGGFQRVEDADVWLEIGGNQLISMQSVGWSNTNPFVTLKEHKKRGLRLIVVDPRRTELAKAADLHLRPRPGTDAVLLTAILNVIFDKGLDRPEFYGRYADNVGALKDYVRGTTPAMAAEFCDVPEEDIVAAAVMFGEGKVGAANGHTGTDMGPGGNPCEQLILSLNIVCGRFVQEGEQVQSDAIVGDSPPRHAQVIPPSRHWDKGWRNRFGYGLMPSPFSGFGEVPCGLYADEILEPGEDRVRAMFSIGGNPVNAIPDLPRQIEAAKALDLLVNIDPYMTETSRLSDYIIAPTMMYERPDFNVIFGPFGIYTPPLVPPPGDTVEEWKFFWLLGQAMGLDMELGVPNDAGFGCFGYVPPGRPVKLTGPLPSSDEVLAMVANDDALLEELKKHPNGLAAPRRSVTVQGPVPGMEDNRLDLFPPEFPQEMETLRSILQDSERRHYRLIVRRAKELFNNQGRNLPEITKGKTNPLYIHPDDLASHGLASGDRVTVTSDHGTIAVVAKADDTMRQGVVALTHGWGGLAEDDPFAPGVGANVNALMSTRGPVQQVLHMPIMTALPVDIEPFAQAPAPRTDPARRMSDGD</sequence>
<dbReference type="GO" id="GO:0051536">
    <property type="term" value="F:iron-sulfur cluster binding"/>
    <property type="evidence" value="ECO:0007669"/>
    <property type="project" value="UniProtKB-KW"/>
</dbReference>
<accession>A0A511DAC8</accession>
<evidence type="ECO:0000313" key="7">
    <source>
        <dbReference type="Proteomes" id="UP000321685"/>
    </source>
</evidence>
<dbReference type="AlphaFoldDB" id="A0A511DAC8"/>
<evidence type="ECO:0000259" key="5">
    <source>
        <dbReference type="PROSITE" id="PS51669"/>
    </source>
</evidence>
<proteinExistence type="inferred from homology"/>
<dbReference type="Gene3D" id="3.40.50.740">
    <property type="match status" value="1"/>
</dbReference>
<keyword evidence="2" id="KW-0479">Metal-binding</keyword>
<dbReference type="GO" id="GO:0016491">
    <property type="term" value="F:oxidoreductase activity"/>
    <property type="evidence" value="ECO:0007669"/>
    <property type="project" value="InterPro"/>
</dbReference>
<dbReference type="InterPro" id="IPR009010">
    <property type="entry name" value="Asp_de-COase-like_dom_sf"/>
</dbReference>